<dbReference type="InterPro" id="IPR005467">
    <property type="entry name" value="His_kinase_dom"/>
</dbReference>
<dbReference type="OrthoDB" id="9815750at2"/>
<evidence type="ECO:0000313" key="10">
    <source>
        <dbReference type="Proteomes" id="UP000318478"/>
    </source>
</evidence>
<dbReference type="Pfam" id="PF02518">
    <property type="entry name" value="HATPase_c"/>
    <property type="match status" value="1"/>
</dbReference>
<dbReference type="Proteomes" id="UP000318478">
    <property type="component" value="Unassembled WGS sequence"/>
</dbReference>
<dbReference type="InterPro" id="IPR050736">
    <property type="entry name" value="Sensor_HK_Regulatory"/>
</dbReference>
<dbReference type="GO" id="GO:0000155">
    <property type="term" value="F:phosphorelay sensor kinase activity"/>
    <property type="evidence" value="ECO:0007669"/>
    <property type="project" value="InterPro"/>
</dbReference>
<evidence type="ECO:0000256" key="1">
    <source>
        <dbReference type="ARBA" id="ARBA00000085"/>
    </source>
</evidence>
<dbReference type="Pfam" id="PF00512">
    <property type="entry name" value="HisKA"/>
    <property type="match status" value="1"/>
</dbReference>
<dbReference type="EMBL" id="SJPO01000003">
    <property type="protein sequence ID" value="TWT77973.1"/>
    <property type="molecule type" value="Genomic_DNA"/>
</dbReference>
<dbReference type="InterPro" id="IPR036097">
    <property type="entry name" value="HisK_dim/P_sf"/>
</dbReference>
<dbReference type="SMART" id="SM00387">
    <property type="entry name" value="HATPase_c"/>
    <property type="match status" value="1"/>
</dbReference>
<dbReference type="AlphaFoldDB" id="A0A5C5YTB1"/>
<evidence type="ECO:0000256" key="6">
    <source>
        <dbReference type="ARBA" id="ARBA00023012"/>
    </source>
</evidence>
<dbReference type="EC" id="2.7.13.3" evidence="2"/>
<keyword evidence="4 9" id="KW-0808">Transferase</keyword>
<keyword evidence="3" id="KW-0597">Phosphoprotein</keyword>
<dbReference type="InterPro" id="IPR003661">
    <property type="entry name" value="HisK_dim/P_dom"/>
</dbReference>
<dbReference type="CDD" id="cd00082">
    <property type="entry name" value="HisKA"/>
    <property type="match status" value="1"/>
</dbReference>
<evidence type="ECO:0000259" key="8">
    <source>
        <dbReference type="PROSITE" id="PS50109"/>
    </source>
</evidence>
<keyword evidence="6" id="KW-0902">Two-component regulatory system</keyword>
<reference evidence="9 10" key="1">
    <citation type="submission" date="2019-02" db="EMBL/GenBank/DDBJ databases">
        <title>Deep-cultivation of Planctomycetes and their phenomic and genomic characterization uncovers novel biology.</title>
        <authorList>
            <person name="Wiegand S."/>
            <person name="Jogler M."/>
            <person name="Boedeker C."/>
            <person name="Pinto D."/>
            <person name="Vollmers J."/>
            <person name="Rivas-Marin E."/>
            <person name="Kohn T."/>
            <person name="Peeters S.H."/>
            <person name="Heuer A."/>
            <person name="Rast P."/>
            <person name="Oberbeckmann S."/>
            <person name="Bunk B."/>
            <person name="Jeske O."/>
            <person name="Meyerdierks A."/>
            <person name="Storesund J.E."/>
            <person name="Kallscheuer N."/>
            <person name="Luecker S."/>
            <person name="Lage O.M."/>
            <person name="Pohl T."/>
            <person name="Merkel B.J."/>
            <person name="Hornburger P."/>
            <person name="Mueller R.-W."/>
            <person name="Bruemmer F."/>
            <person name="Labrenz M."/>
            <person name="Spormann A.M."/>
            <person name="Op Den Camp H."/>
            <person name="Overmann J."/>
            <person name="Amann R."/>
            <person name="Jetten M.S.M."/>
            <person name="Mascher T."/>
            <person name="Medema M.H."/>
            <person name="Devos D.P."/>
            <person name="Kaster A.-K."/>
            <person name="Ovreas L."/>
            <person name="Rohde M."/>
            <person name="Galperin M.Y."/>
            <person name="Jogler C."/>
        </authorList>
    </citation>
    <scope>NUCLEOTIDE SEQUENCE [LARGE SCALE GENOMIC DNA]</scope>
    <source>
        <strain evidence="9 10">Pla123a</strain>
    </source>
</reference>
<dbReference type="PROSITE" id="PS50109">
    <property type="entry name" value="HIS_KIN"/>
    <property type="match status" value="1"/>
</dbReference>
<dbReference type="InterPro" id="IPR003594">
    <property type="entry name" value="HATPase_dom"/>
</dbReference>
<evidence type="ECO:0000313" key="9">
    <source>
        <dbReference type="EMBL" id="TWT77973.1"/>
    </source>
</evidence>
<accession>A0A5C5YTB1</accession>
<name>A0A5C5YTB1_9BACT</name>
<evidence type="ECO:0000256" key="2">
    <source>
        <dbReference type="ARBA" id="ARBA00012438"/>
    </source>
</evidence>
<evidence type="ECO:0000256" key="4">
    <source>
        <dbReference type="ARBA" id="ARBA00022679"/>
    </source>
</evidence>
<evidence type="ECO:0000256" key="5">
    <source>
        <dbReference type="ARBA" id="ARBA00022777"/>
    </source>
</evidence>
<evidence type="ECO:0000256" key="3">
    <source>
        <dbReference type="ARBA" id="ARBA00022553"/>
    </source>
</evidence>
<dbReference type="Gene3D" id="1.10.287.130">
    <property type="match status" value="1"/>
</dbReference>
<proteinExistence type="predicted"/>
<keyword evidence="5 9" id="KW-0418">Kinase</keyword>
<feature type="domain" description="Histidine kinase" evidence="8">
    <location>
        <begin position="26"/>
        <end position="242"/>
    </location>
</feature>
<protein>
    <recommendedName>
        <fullName evidence="2">histidine kinase</fullName>
        <ecNumber evidence="2">2.7.13.3</ecNumber>
    </recommendedName>
</protein>
<keyword evidence="10" id="KW-1185">Reference proteome</keyword>
<organism evidence="9 10">
    <name type="scientific">Posidoniimonas polymericola</name>
    <dbReference type="NCBI Taxonomy" id="2528002"/>
    <lineage>
        <taxon>Bacteria</taxon>
        <taxon>Pseudomonadati</taxon>
        <taxon>Planctomycetota</taxon>
        <taxon>Planctomycetia</taxon>
        <taxon>Pirellulales</taxon>
        <taxon>Lacipirellulaceae</taxon>
        <taxon>Posidoniimonas</taxon>
    </lineage>
</organism>
<gene>
    <name evidence="9" type="primary">kinE_2</name>
    <name evidence="9" type="ORF">Pla123a_17720</name>
</gene>
<feature type="region of interest" description="Disordered" evidence="7">
    <location>
        <begin position="243"/>
        <end position="269"/>
    </location>
</feature>
<evidence type="ECO:0000256" key="7">
    <source>
        <dbReference type="SAM" id="MobiDB-lite"/>
    </source>
</evidence>
<dbReference type="PANTHER" id="PTHR43711:SF1">
    <property type="entry name" value="HISTIDINE KINASE 1"/>
    <property type="match status" value="1"/>
</dbReference>
<dbReference type="SMART" id="SM00388">
    <property type="entry name" value="HisKA"/>
    <property type="match status" value="1"/>
</dbReference>
<sequence length="269" mass="28888">MKKPTSEETVKRLMDQYAEIARLAGGLAHEIKNPLSTIRLNMQLLAEDLLDRPEEELTPAERRAAKRVDAVQRECTRLQDLLDDFLNYAKVRRVALEPRNLNTEIADALDFFEPECEAAGVEIVPYLDPELPSVLLDREAFRGALMNLLLNAKQAMPDGGQLVVQTRGHGATASVYLTDSGCGMDDATAARMFEAFFSTKPGGSGLGLPTTAKIIEAHGGAIGVESELGRGTRISIDLPAVARLAQADEPAPPQEPGSSGPGAAASEEP</sequence>
<dbReference type="InterPro" id="IPR004358">
    <property type="entry name" value="Sig_transdc_His_kin-like_C"/>
</dbReference>
<dbReference type="PANTHER" id="PTHR43711">
    <property type="entry name" value="TWO-COMPONENT HISTIDINE KINASE"/>
    <property type="match status" value="1"/>
</dbReference>
<dbReference type="SUPFAM" id="SSF47384">
    <property type="entry name" value="Homodimeric domain of signal transducing histidine kinase"/>
    <property type="match status" value="1"/>
</dbReference>
<comment type="caution">
    <text evidence="9">The sequence shown here is derived from an EMBL/GenBank/DDBJ whole genome shotgun (WGS) entry which is preliminary data.</text>
</comment>
<dbReference type="Gene3D" id="3.30.565.10">
    <property type="entry name" value="Histidine kinase-like ATPase, C-terminal domain"/>
    <property type="match status" value="1"/>
</dbReference>
<dbReference type="PRINTS" id="PR00344">
    <property type="entry name" value="BCTRLSENSOR"/>
</dbReference>
<comment type="catalytic activity">
    <reaction evidence="1">
        <text>ATP + protein L-histidine = ADP + protein N-phospho-L-histidine.</text>
        <dbReference type="EC" id="2.7.13.3"/>
    </reaction>
</comment>
<dbReference type="RefSeq" id="WP_146585949.1">
    <property type="nucleotide sequence ID" value="NZ_SJPO01000003.1"/>
</dbReference>
<dbReference type="InterPro" id="IPR036890">
    <property type="entry name" value="HATPase_C_sf"/>
</dbReference>
<dbReference type="SUPFAM" id="SSF55874">
    <property type="entry name" value="ATPase domain of HSP90 chaperone/DNA topoisomerase II/histidine kinase"/>
    <property type="match status" value="1"/>
</dbReference>